<sequence>MTTTQPAAAPAMPPADQLVQTQHTVVINGVEIAYTATAGVIIMKEEAEKDGVSAGEQARAGIFFVAYTRDDVSDASRRPLTFAFNGGPGSSSVWLHLGLLGPQRVLMTEEGWPLPPPGRLAPNPYSLLDVSDLVFIDPVSTGYSRPVAGESAKQFHDFRKDIESVGDFIRLYTSRYGRWLSPKYLAGESYGTTRAAGLAGYLQERHGLYLNGLMLISAVLHFQTLSFDHGNDLPYMLFLPAYTATAFYHRRLEPELQRDLVATLRAAEAFAFGDYALALLQGDQLDPATFERIATQLARYTGLSRDYIARSRLRIRDDRFVKELLRDQHRTVGRLDSRFTGSDRDAVGETVELDPSLAAITGPYTAALNHYVREQLGFSSDLPYEILTERVWPWSFNDHQNRYVDVAETLRRAMHRNPALRVHVASGYYDLATPYFATRYTLNHLALDPALRRQISESFYPAGHMMYIQETSLAALKAVLADFVAVAPEEGASQ</sequence>
<dbReference type="InterPro" id="IPR001563">
    <property type="entry name" value="Peptidase_S10"/>
</dbReference>
<dbReference type="Proteomes" id="UP000078287">
    <property type="component" value="Unassembled WGS sequence"/>
</dbReference>
<dbReference type="InterPro" id="IPR029058">
    <property type="entry name" value="AB_hydrolase_fold"/>
</dbReference>
<dbReference type="AlphaFoldDB" id="A0A178LUD7"/>
<evidence type="ECO:0000313" key="2">
    <source>
        <dbReference type="Proteomes" id="UP000078287"/>
    </source>
</evidence>
<dbReference type="STRING" id="1707952.A6A03_05405"/>
<organism evidence="1 2">
    <name type="scientific">Chloroflexus islandicus</name>
    <dbReference type="NCBI Taxonomy" id="1707952"/>
    <lineage>
        <taxon>Bacteria</taxon>
        <taxon>Bacillati</taxon>
        <taxon>Chloroflexota</taxon>
        <taxon>Chloroflexia</taxon>
        <taxon>Chloroflexales</taxon>
        <taxon>Chloroflexineae</taxon>
        <taxon>Chloroflexaceae</taxon>
        <taxon>Chloroflexus</taxon>
    </lineage>
</organism>
<protein>
    <submittedName>
        <fullName evidence="1">Peptidase S10</fullName>
    </submittedName>
</protein>
<evidence type="ECO:0000313" key="1">
    <source>
        <dbReference type="EMBL" id="OAN37081.1"/>
    </source>
</evidence>
<dbReference type="OrthoDB" id="9770107at2"/>
<dbReference type="GO" id="GO:0004185">
    <property type="term" value="F:serine-type carboxypeptidase activity"/>
    <property type="evidence" value="ECO:0007669"/>
    <property type="project" value="InterPro"/>
</dbReference>
<gene>
    <name evidence="1" type="ORF">A6A03_05405</name>
</gene>
<dbReference type="RefSeq" id="WP_066791395.1">
    <property type="nucleotide sequence ID" value="NZ_LWQS01000114.1"/>
</dbReference>
<comment type="caution">
    <text evidence="1">The sequence shown here is derived from an EMBL/GenBank/DDBJ whole genome shotgun (WGS) entry which is preliminary data.</text>
</comment>
<dbReference type="EMBL" id="LWQS01000114">
    <property type="protein sequence ID" value="OAN37081.1"/>
    <property type="molecule type" value="Genomic_DNA"/>
</dbReference>
<keyword evidence="2" id="KW-1185">Reference proteome</keyword>
<accession>A0A178LUD7</accession>
<name>A0A178LUD7_9CHLR</name>
<dbReference type="Pfam" id="PF00450">
    <property type="entry name" value="Peptidase_S10"/>
    <property type="match status" value="1"/>
</dbReference>
<dbReference type="GO" id="GO:0006508">
    <property type="term" value="P:proteolysis"/>
    <property type="evidence" value="ECO:0007669"/>
    <property type="project" value="InterPro"/>
</dbReference>
<dbReference type="FunFam" id="3.40.50.1820:FF:000490">
    <property type="entry name" value="Peptidase S10 serine carboxypeptidase"/>
    <property type="match status" value="1"/>
</dbReference>
<dbReference type="SUPFAM" id="SSF53474">
    <property type="entry name" value="alpha/beta-Hydrolases"/>
    <property type="match status" value="1"/>
</dbReference>
<reference evidence="1 2" key="1">
    <citation type="submission" date="2016-04" db="EMBL/GenBank/DDBJ databases">
        <title>Chloroflexus islandicus sp. nov., a thermophilic filamentous anoxygenic phototrophic bacterium from geyser Strokkur (Iceland).</title>
        <authorList>
            <person name="Gaisin V.A."/>
            <person name="Kalashnikov A.M."/>
            <person name="Sukhacheva M.V."/>
            <person name="Grouzdev D.S."/>
            <person name="Ivanov T.M."/>
            <person name="Kuznetsov B."/>
            <person name="Gorlenko V.M."/>
        </authorList>
    </citation>
    <scope>NUCLEOTIDE SEQUENCE [LARGE SCALE GENOMIC DNA]</scope>
    <source>
        <strain evidence="2">isl-2</strain>
    </source>
</reference>
<proteinExistence type="predicted"/>
<dbReference type="Gene3D" id="3.40.50.1820">
    <property type="entry name" value="alpha/beta hydrolase"/>
    <property type="match status" value="1"/>
</dbReference>